<evidence type="ECO:0000313" key="2">
    <source>
        <dbReference type="EMBL" id="MUM65775.1"/>
    </source>
</evidence>
<name>A0A6A9QHI0_ACIIN</name>
<organism evidence="2 3">
    <name type="scientific">Acidianus infernus</name>
    <dbReference type="NCBI Taxonomy" id="12915"/>
    <lineage>
        <taxon>Archaea</taxon>
        <taxon>Thermoproteota</taxon>
        <taxon>Thermoprotei</taxon>
        <taxon>Sulfolobales</taxon>
        <taxon>Sulfolobaceae</taxon>
        <taxon>Acidianus</taxon>
    </lineage>
</organism>
<evidence type="ECO:0000313" key="3">
    <source>
        <dbReference type="Proteomes" id="UP000440125"/>
    </source>
</evidence>
<feature type="transmembrane region" description="Helical" evidence="1">
    <location>
        <begin position="15"/>
        <end position="33"/>
    </location>
</feature>
<keyword evidence="1" id="KW-0812">Transmembrane</keyword>
<dbReference type="AlphaFoldDB" id="A0A6A9QHI0"/>
<proteinExistence type="predicted"/>
<feature type="transmembrane region" description="Helical" evidence="1">
    <location>
        <begin position="74"/>
        <end position="96"/>
    </location>
</feature>
<feature type="transmembrane region" description="Helical" evidence="1">
    <location>
        <begin position="39"/>
        <end position="62"/>
    </location>
</feature>
<keyword evidence="1" id="KW-0472">Membrane</keyword>
<sequence length="164" mass="18819">MDYEKIFGNYTKRTGFIEVSIAIPLIIIDFLFLHNIINISILSPIIFTLYMILEIITIYLIISKYKVMSTNYVIAMFTVPFGFFNITLTNVLSAIKPVNVSLLTWLLSNFSFILVYVLSIKIIYMKYKPVRIILKKYDGKYKRAGYIALAIIAALLSLLSTHAI</sequence>
<gene>
    <name evidence="2" type="ORF">D1867_11105</name>
</gene>
<feature type="transmembrane region" description="Helical" evidence="1">
    <location>
        <begin position="102"/>
        <end position="124"/>
    </location>
</feature>
<protein>
    <submittedName>
        <fullName evidence="2">Uncharacterized protein</fullName>
    </submittedName>
</protein>
<dbReference type="EMBL" id="WFIY01000004">
    <property type="protein sequence ID" value="MUM65775.1"/>
    <property type="molecule type" value="Genomic_DNA"/>
</dbReference>
<comment type="caution">
    <text evidence="2">The sequence shown here is derived from an EMBL/GenBank/DDBJ whole genome shotgun (WGS) entry which is preliminary data.</text>
</comment>
<feature type="transmembrane region" description="Helical" evidence="1">
    <location>
        <begin position="144"/>
        <end position="163"/>
    </location>
</feature>
<keyword evidence="1" id="KW-1133">Transmembrane helix</keyword>
<reference evidence="2 3" key="1">
    <citation type="submission" date="2019-10" db="EMBL/GenBank/DDBJ databases">
        <title>Genome Sequences from Six Type Strain Members of the Archaeal Family Sulfolobaceae: Acidianus ambivalens, Acidianus infernus, Metallosphaera prunae, Stygiolobus azoricus, Sulfolobus metallicus, and Sulfurisphaera ohwakuensis.</title>
        <authorList>
            <person name="Counts J.A."/>
            <person name="Kelly R.M."/>
        </authorList>
    </citation>
    <scope>NUCLEOTIDE SEQUENCE [LARGE SCALE GENOMIC DNA]</scope>
    <source>
        <strain evidence="2 3">DSM 3191</strain>
    </source>
</reference>
<dbReference type="Proteomes" id="UP000440125">
    <property type="component" value="Unassembled WGS sequence"/>
</dbReference>
<evidence type="ECO:0000256" key="1">
    <source>
        <dbReference type="SAM" id="Phobius"/>
    </source>
</evidence>
<dbReference type="RefSeq" id="WP_155864191.1">
    <property type="nucleotide sequence ID" value="NZ_WFIY01000004.1"/>
</dbReference>
<keyword evidence="3" id="KW-1185">Reference proteome</keyword>
<accession>A0A6A9QHI0</accession>